<evidence type="ECO:0000256" key="3">
    <source>
        <dbReference type="ARBA" id="ARBA00022801"/>
    </source>
</evidence>
<dbReference type="InterPro" id="IPR013519">
    <property type="entry name" value="Int_alpha_beta-p"/>
</dbReference>
<evidence type="ECO:0000313" key="7">
    <source>
        <dbReference type="EMBL" id="MFC5633086.1"/>
    </source>
</evidence>
<dbReference type="PANTHER" id="PTHR23221:SF7">
    <property type="entry name" value="PHOSPHATIDYLINOSITOL-GLYCAN-SPECIFIC PHOSPHOLIPASE D"/>
    <property type="match status" value="1"/>
</dbReference>
<dbReference type="PROSITE" id="PS51470">
    <property type="entry name" value="FG_GAP"/>
    <property type="match status" value="2"/>
</dbReference>
<accession>A0ABW0UKK2</accession>
<dbReference type="Gene3D" id="2.130.10.130">
    <property type="entry name" value="Integrin alpha, N-terminal"/>
    <property type="match status" value="3"/>
</dbReference>
<evidence type="ECO:0000256" key="1">
    <source>
        <dbReference type="ARBA" id="ARBA00022729"/>
    </source>
</evidence>
<name>A0ABW0UKK2_9ACTN</name>
<keyword evidence="3" id="KW-0378">Hydrolase</keyword>
<evidence type="ECO:0000313" key="8">
    <source>
        <dbReference type="Proteomes" id="UP001596154"/>
    </source>
</evidence>
<keyword evidence="4" id="KW-0325">Glycoprotein</keyword>
<dbReference type="InterPro" id="IPR013517">
    <property type="entry name" value="FG-GAP"/>
</dbReference>
<dbReference type="Proteomes" id="UP001596154">
    <property type="component" value="Unassembled WGS sequence"/>
</dbReference>
<reference evidence="8" key="1">
    <citation type="journal article" date="2019" name="Int. J. Syst. Evol. Microbiol.">
        <title>The Global Catalogue of Microorganisms (GCM) 10K type strain sequencing project: providing services to taxonomists for standard genome sequencing and annotation.</title>
        <authorList>
            <consortium name="The Broad Institute Genomics Platform"/>
            <consortium name="The Broad Institute Genome Sequencing Center for Infectious Disease"/>
            <person name="Wu L."/>
            <person name="Ma J."/>
        </authorList>
    </citation>
    <scope>NUCLEOTIDE SEQUENCE [LARGE SCALE GENOMIC DNA]</scope>
    <source>
        <strain evidence="8">CGMCC 4.7248</strain>
    </source>
</reference>
<dbReference type="PANTHER" id="PTHR23221">
    <property type="entry name" value="GLYCOSYLPHOSPHATIDYLINOSITOL PHOSPHOLIPASE D"/>
    <property type="match status" value="1"/>
</dbReference>
<comment type="caution">
    <text evidence="7">The sequence shown here is derived from an EMBL/GenBank/DDBJ whole genome shotgun (WGS) entry which is preliminary data.</text>
</comment>
<gene>
    <name evidence="7" type="ORF">ACFPZJ_04615</name>
</gene>
<evidence type="ECO:0000256" key="4">
    <source>
        <dbReference type="ARBA" id="ARBA00023180"/>
    </source>
</evidence>
<organism evidence="7 8">
    <name type="scientific">Streptomyces bullii</name>
    <dbReference type="NCBI Taxonomy" id="349910"/>
    <lineage>
        <taxon>Bacteria</taxon>
        <taxon>Bacillati</taxon>
        <taxon>Actinomycetota</taxon>
        <taxon>Actinomycetes</taxon>
        <taxon>Kitasatosporales</taxon>
        <taxon>Streptomycetaceae</taxon>
        <taxon>Streptomyces</taxon>
    </lineage>
</organism>
<dbReference type="Pfam" id="PF01839">
    <property type="entry name" value="FG-GAP"/>
    <property type="match status" value="5"/>
</dbReference>
<keyword evidence="8" id="KW-1185">Reference proteome</keyword>
<keyword evidence="1 6" id="KW-0732">Signal</keyword>
<feature type="signal peptide" evidence="6">
    <location>
        <begin position="1"/>
        <end position="30"/>
    </location>
</feature>
<evidence type="ECO:0000256" key="2">
    <source>
        <dbReference type="ARBA" id="ARBA00022737"/>
    </source>
</evidence>
<dbReference type="InterPro" id="IPR028994">
    <property type="entry name" value="Integrin_alpha_N"/>
</dbReference>
<feature type="region of interest" description="Disordered" evidence="5">
    <location>
        <begin position="282"/>
        <end position="312"/>
    </location>
</feature>
<feature type="chain" id="PRO_5045810525" evidence="6">
    <location>
        <begin position="31"/>
        <end position="496"/>
    </location>
</feature>
<keyword evidence="2" id="KW-0677">Repeat</keyword>
<dbReference type="SUPFAM" id="SSF69318">
    <property type="entry name" value="Integrin alpha N-terminal domain"/>
    <property type="match status" value="1"/>
</dbReference>
<protein>
    <submittedName>
        <fullName evidence="7">Esterase</fullName>
    </submittedName>
</protein>
<proteinExistence type="predicted"/>
<evidence type="ECO:0000256" key="6">
    <source>
        <dbReference type="SAM" id="SignalP"/>
    </source>
</evidence>
<dbReference type="RefSeq" id="WP_381017561.1">
    <property type="nucleotide sequence ID" value="NZ_JBHSNY010000002.1"/>
</dbReference>
<sequence>MIRRRSAAVAAASFLLLTGAGITAAPTALAGTPGGTYAGDRNSDFDGDGYDDVLSGAPGGTDAGHVGAGYVTVQYGAANGIGTATSTPKVRTAVFGQATPGVPGTAEAGDGFGSALATGDLDADGYDDAVIAAPGEDVGSLTDAGRVTVLYGSKEGLRATRGVTLGAAAPRAGAGFGLAVAAARFTGATPGDVLAVADRHGVDLFTYGAGSLQGTGRLDTTGTPGGDAIRPASLTSGDYDADGYADLVVAGRSLEEDGTGRSAVYTGGAGGLAYTRDLGGGPATASGDIDDDGHDDLVFGSPDHPDDHHEPLTGGVVGVYFGGEDGLEGVDEHGTAAQVWAQYSAGVPGTAELGDGFGTDLSLADLDGDGYDDLAVGAPGEDVGTVADAGAVWVLRGSAGGLTAAGARSFDQNSAGVPGTAEKGDRWGGQVRLVDTDDDGRHELLAAAPGENTSDGVVWVLPAATTGVVTDGSWSYGGGSLGAPGTDARFGAAIDE</sequence>
<dbReference type="EMBL" id="JBHSNY010000002">
    <property type="protein sequence ID" value="MFC5633086.1"/>
    <property type="molecule type" value="Genomic_DNA"/>
</dbReference>
<dbReference type="SMART" id="SM00191">
    <property type="entry name" value="Int_alpha"/>
    <property type="match status" value="5"/>
</dbReference>
<evidence type="ECO:0000256" key="5">
    <source>
        <dbReference type="SAM" id="MobiDB-lite"/>
    </source>
</evidence>